<dbReference type="InterPro" id="IPR058792">
    <property type="entry name" value="Beta-barrel_RND_2"/>
</dbReference>
<organism evidence="6 7">
    <name type="scientific">Desulforamulus ruminis (strain ATCC 23193 / DSM 2154 / NCIMB 8452 / DL)</name>
    <name type="common">Desulfotomaculum ruminis</name>
    <dbReference type="NCBI Taxonomy" id="696281"/>
    <lineage>
        <taxon>Bacteria</taxon>
        <taxon>Bacillati</taxon>
        <taxon>Bacillota</taxon>
        <taxon>Clostridia</taxon>
        <taxon>Eubacteriales</taxon>
        <taxon>Peptococcaceae</taxon>
        <taxon>Desulforamulus</taxon>
    </lineage>
</organism>
<feature type="domain" description="YknX-like C-terminal permuted SH3-like" evidence="5">
    <location>
        <begin position="299"/>
        <end position="367"/>
    </location>
</feature>
<dbReference type="OrthoDB" id="5392603at2"/>
<feature type="coiled-coil region" evidence="2">
    <location>
        <begin position="152"/>
        <end position="179"/>
    </location>
</feature>
<dbReference type="RefSeq" id="WP_013840664.1">
    <property type="nucleotide sequence ID" value="NC_015589.1"/>
</dbReference>
<gene>
    <name evidence="6" type="ordered locus">Desru_0605</name>
</gene>
<evidence type="ECO:0000259" key="4">
    <source>
        <dbReference type="Pfam" id="PF25973"/>
    </source>
</evidence>
<dbReference type="InterPro" id="IPR058637">
    <property type="entry name" value="YknX-like_C"/>
</dbReference>
<dbReference type="PANTHER" id="PTHR30469">
    <property type="entry name" value="MULTIDRUG RESISTANCE PROTEIN MDTA"/>
    <property type="match status" value="1"/>
</dbReference>
<dbReference type="EMBL" id="CP002780">
    <property type="protein sequence ID" value="AEG58890.1"/>
    <property type="molecule type" value="Genomic_DNA"/>
</dbReference>
<dbReference type="KEGG" id="dru:Desru_0605"/>
<dbReference type="Gene3D" id="2.40.420.20">
    <property type="match status" value="1"/>
</dbReference>
<sequence>MKRMLYVVGLFVVLAISLTGCGEKPKAQEEKLVPVETIKISTTDLTHTLNATGEVAAGADVNVMPKVTGRVEQVPVKVGDTVHKGQVLIQLEGNDARNALDQAEAGLALAQANLEHAQQALKDAQINFERKTSLYEAQAISKLEFEQAESGLVTAQTNLKVSEAQVRQAQATLNTTQDNYNNATIVSPIDGVVAAVNVDPGEMVSPQASPITVVQMGTTKVKVNVSENVVDAIKADSKVPVTIKALNKTVNGTVLSVSPKADPATRAFVVEIQLPNEKGEIKPGMVARLNLSTGTSSGVLALPVDAVLEKDGQYSVFIVEDGKAKEVSVKVGVTSGESIEITSGLKQGQTVIVTGNRLVGEGQKVKVVKELGGASK</sequence>
<comment type="similarity">
    <text evidence="1">Belongs to the membrane fusion protein (MFP) (TC 8.A.1) family.</text>
</comment>
<reference evidence="7" key="1">
    <citation type="submission" date="2011-05" db="EMBL/GenBank/DDBJ databases">
        <title>Complete sequence of Desulfotomaculum ruminis DSM 2154.</title>
        <authorList>
            <person name="Lucas S."/>
            <person name="Copeland A."/>
            <person name="Lapidus A."/>
            <person name="Cheng J.-F."/>
            <person name="Goodwin L."/>
            <person name="Pitluck S."/>
            <person name="Lu M."/>
            <person name="Detter J.C."/>
            <person name="Han C."/>
            <person name="Tapia R."/>
            <person name="Land M."/>
            <person name="Hauser L."/>
            <person name="Kyrpides N."/>
            <person name="Ivanova N."/>
            <person name="Mikhailova N."/>
            <person name="Pagani I."/>
            <person name="Stams A.J.M."/>
            <person name="Plugge C.M."/>
            <person name="Muyzer G."/>
            <person name="Kuever J."/>
            <person name="Parshina S.N."/>
            <person name="Ivanova A.E."/>
            <person name="Nazina T.N."/>
            <person name="Brambilla E."/>
            <person name="Spring S."/>
            <person name="Klenk H.-P."/>
            <person name="Woyke T."/>
        </authorList>
    </citation>
    <scope>NUCLEOTIDE SEQUENCE [LARGE SCALE GENOMIC DNA]</scope>
    <source>
        <strain evidence="7">ATCC 23193 / DSM 2154 / NCIB 8452 / DL</strain>
    </source>
</reference>
<feature type="domain" description="CzcB-like barrel-sandwich hybrid" evidence="4">
    <location>
        <begin position="61"/>
        <end position="213"/>
    </location>
</feature>
<keyword evidence="7" id="KW-1185">Reference proteome</keyword>
<dbReference type="Proteomes" id="UP000009234">
    <property type="component" value="Chromosome"/>
</dbReference>
<keyword evidence="2" id="KW-0175">Coiled coil</keyword>
<dbReference type="PROSITE" id="PS51257">
    <property type="entry name" value="PROKAR_LIPOPROTEIN"/>
    <property type="match status" value="1"/>
</dbReference>
<dbReference type="SUPFAM" id="SSF111369">
    <property type="entry name" value="HlyD-like secretion proteins"/>
    <property type="match status" value="1"/>
</dbReference>
<dbReference type="InterPro" id="IPR006143">
    <property type="entry name" value="RND_pump_MFP"/>
</dbReference>
<dbReference type="InterPro" id="IPR058647">
    <property type="entry name" value="BSH_CzcB-like"/>
</dbReference>
<evidence type="ECO:0000313" key="6">
    <source>
        <dbReference type="EMBL" id="AEG58890.1"/>
    </source>
</evidence>
<dbReference type="Pfam" id="PF25989">
    <property type="entry name" value="YknX_C"/>
    <property type="match status" value="1"/>
</dbReference>
<feature type="domain" description="CusB-like beta-barrel" evidence="3">
    <location>
        <begin position="221"/>
        <end position="293"/>
    </location>
</feature>
<dbReference type="GO" id="GO:0015562">
    <property type="term" value="F:efflux transmembrane transporter activity"/>
    <property type="evidence" value="ECO:0007669"/>
    <property type="project" value="TreeGrafter"/>
</dbReference>
<dbReference type="HOGENOM" id="CLU_018816_1_2_9"/>
<evidence type="ECO:0000259" key="3">
    <source>
        <dbReference type="Pfam" id="PF25954"/>
    </source>
</evidence>
<dbReference type="Pfam" id="PF25954">
    <property type="entry name" value="Beta-barrel_RND_2"/>
    <property type="match status" value="1"/>
</dbReference>
<reference evidence="6 7" key="2">
    <citation type="journal article" date="2012" name="Stand. Genomic Sci.">
        <title>Complete genome sequence of the sulfate-reducing firmicute Desulfotomaculum ruminis type strain (DL(T)).</title>
        <authorList>
            <person name="Spring S."/>
            <person name="Visser M."/>
            <person name="Lu M."/>
            <person name="Copeland A."/>
            <person name="Lapidus A."/>
            <person name="Lucas S."/>
            <person name="Cheng J.F."/>
            <person name="Han C."/>
            <person name="Tapia R."/>
            <person name="Goodwin L.A."/>
            <person name="Pitluck S."/>
            <person name="Ivanova N."/>
            <person name="Land M."/>
            <person name="Hauser L."/>
            <person name="Larimer F."/>
            <person name="Rohde M."/>
            <person name="Goker M."/>
            <person name="Detter J.C."/>
            <person name="Kyrpides N.C."/>
            <person name="Woyke T."/>
            <person name="Schaap P.J."/>
            <person name="Plugge C.M."/>
            <person name="Muyzer G."/>
            <person name="Kuever J."/>
            <person name="Pereira I.A."/>
            <person name="Parshina S.N."/>
            <person name="Bernier-Latmani R."/>
            <person name="Stams A.J."/>
            <person name="Klenk H.P."/>
        </authorList>
    </citation>
    <scope>NUCLEOTIDE SEQUENCE [LARGE SCALE GENOMIC DNA]</scope>
    <source>
        <strain evidence="7">ATCC 23193 / DSM 2154 / NCIB 8452 / DL</strain>
    </source>
</reference>
<dbReference type="Gene3D" id="2.40.30.170">
    <property type="match status" value="1"/>
</dbReference>
<evidence type="ECO:0000259" key="5">
    <source>
        <dbReference type="Pfam" id="PF25989"/>
    </source>
</evidence>
<dbReference type="GO" id="GO:1990281">
    <property type="term" value="C:efflux pump complex"/>
    <property type="evidence" value="ECO:0007669"/>
    <property type="project" value="TreeGrafter"/>
</dbReference>
<dbReference type="Gene3D" id="1.10.287.470">
    <property type="entry name" value="Helix hairpin bin"/>
    <property type="match status" value="1"/>
</dbReference>
<evidence type="ECO:0000313" key="7">
    <source>
        <dbReference type="Proteomes" id="UP000009234"/>
    </source>
</evidence>
<dbReference type="STRING" id="696281.Desru_0605"/>
<accession>F6DSS1</accession>
<dbReference type="Pfam" id="PF25973">
    <property type="entry name" value="BSH_CzcB"/>
    <property type="match status" value="1"/>
</dbReference>
<dbReference type="Gene3D" id="2.40.50.100">
    <property type="match status" value="1"/>
</dbReference>
<evidence type="ECO:0000256" key="2">
    <source>
        <dbReference type="SAM" id="Coils"/>
    </source>
</evidence>
<dbReference type="PANTHER" id="PTHR30469:SF33">
    <property type="entry name" value="SLR1207 PROTEIN"/>
    <property type="match status" value="1"/>
</dbReference>
<dbReference type="AlphaFoldDB" id="F6DSS1"/>
<feature type="coiled-coil region" evidence="2">
    <location>
        <begin position="100"/>
        <end position="127"/>
    </location>
</feature>
<name>F6DSS1_DESRL</name>
<dbReference type="eggNOG" id="COG0845">
    <property type="taxonomic scope" value="Bacteria"/>
</dbReference>
<dbReference type="NCBIfam" id="TIGR01730">
    <property type="entry name" value="RND_mfp"/>
    <property type="match status" value="1"/>
</dbReference>
<protein>
    <submittedName>
        <fullName evidence="6">Efflux transporter, RND family, MFP subunit</fullName>
    </submittedName>
</protein>
<evidence type="ECO:0000256" key="1">
    <source>
        <dbReference type="ARBA" id="ARBA00009477"/>
    </source>
</evidence>
<proteinExistence type="inferred from homology"/>